<organism evidence="3 4">
    <name type="scientific">Nicotiana tabacum</name>
    <name type="common">Common tobacco</name>
    <dbReference type="NCBI Taxonomy" id="4097"/>
    <lineage>
        <taxon>Eukaryota</taxon>
        <taxon>Viridiplantae</taxon>
        <taxon>Streptophyta</taxon>
        <taxon>Embryophyta</taxon>
        <taxon>Tracheophyta</taxon>
        <taxon>Spermatophyta</taxon>
        <taxon>Magnoliopsida</taxon>
        <taxon>eudicotyledons</taxon>
        <taxon>Gunneridae</taxon>
        <taxon>Pentapetalae</taxon>
        <taxon>asterids</taxon>
        <taxon>lamiids</taxon>
        <taxon>Solanales</taxon>
        <taxon>Solanaceae</taxon>
        <taxon>Nicotianoideae</taxon>
        <taxon>Nicotianeae</taxon>
        <taxon>Nicotiana</taxon>
    </lineage>
</organism>
<dbReference type="PANTHER" id="PTHR33349">
    <property type="entry name" value="EMB|CAB62594.1"/>
    <property type="match status" value="1"/>
</dbReference>
<evidence type="ECO:0000256" key="1">
    <source>
        <dbReference type="SAM" id="MobiDB-lite"/>
    </source>
</evidence>
<feature type="compositionally biased region" description="Basic and acidic residues" evidence="1">
    <location>
        <begin position="15"/>
        <end position="29"/>
    </location>
</feature>
<dbReference type="PANTHER" id="PTHR33349:SF1">
    <property type="entry name" value="EMB|CAB62594.1"/>
    <property type="match status" value="1"/>
</dbReference>
<dbReference type="PaxDb" id="4097-A0A1S3XQN4"/>
<evidence type="ECO:0000259" key="2">
    <source>
        <dbReference type="SMART" id="SM01054"/>
    </source>
</evidence>
<accession>A0A1S3XQN4</accession>
<dbReference type="GeneID" id="107767698"/>
<evidence type="ECO:0000313" key="4">
    <source>
        <dbReference type="RefSeq" id="XP_016442268.1"/>
    </source>
</evidence>
<evidence type="ECO:0000313" key="3">
    <source>
        <dbReference type="Proteomes" id="UP000790787"/>
    </source>
</evidence>
<protein>
    <submittedName>
        <fullName evidence="4">Uncharacterized protein LOC107767698</fullName>
    </submittedName>
</protein>
<dbReference type="OMA" id="RISTNEH"/>
<dbReference type="AlphaFoldDB" id="A0A1S3XQN4"/>
<dbReference type="KEGG" id="nta:107767698"/>
<dbReference type="GO" id="GO:0005516">
    <property type="term" value="F:calmodulin binding"/>
    <property type="evidence" value="ECO:0007669"/>
    <property type="project" value="InterPro"/>
</dbReference>
<keyword evidence="3" id="KW-1185">Reference proteome</keyword>
<feature type="domain" description="Calmodulin-binding" evidence="2">
    <location>
        <begin position="251"/>
        <end position="364"/>
    </location>
</feature>
<feature type="compositionally biased region" description="Polar residues" evidence="1">
    <location>
        <begin position="48"/>
        <end position="59"/>
    </location>
</feature>
<dbReference type="STRING" id="4097.A0A1S3XQN4"/>
<reference evidence="3" key="1">
    <citation type="journal article" date="2014" name="Nat. Commun.">
        <title>The tobacco genome sequence and its comparison with those of tomato and potato.</title>
        <authorList>
            <person name="Sierro N."/>
            <person name="Battey J.N."/>
            <person name="Ouadi S."/>
            <person name="Bakaher N."/>
            <person name="Bovet L."/>
            <person name="Willig A."/>
            <person name="Goepfert S."/>
            <person name="Peitsch M.C."/>
            <person name="Ivanov N.V."/>
        </authorList>
    </citation>
    <scope>NUCLEOTIDE SEQUENCE [LARGE SCALE GENOMIC DNA]</scope>
</reference>
<gene>
    <name evidence="4" type="primary">LOC107767698</name>
</gene>
<proteinExistence type="predicted"/>
<dbReference type="RefSeq" id="XP_016442268.1">
    <property type="nucleotide sequence ID" value="XM_016586782.2"/>
</dbReference>
<dbReference type="Pfam" id="PF07839">
    <property type="entry name" value="CaM_binding"/>
    <property type="match status" value="1"/>
</dbReference>
<feature type="region of interest" description="Disordered" evidence="1">
    <location>
        <begin position="1"/>
        <end position="59"/>
    </location>
</feature>
<dbReference type="RefSeq" id="XP_016442268.1">
    <property type="nucleotide sequence ID" value="XM_016586782.1"/>
</dbReference>
<sequence length="376" mass="41666">MIEDKTNLPVSSVTHFKEGSSGRKPDNISRGKPRISTNEHKVLPFYRNHSSNDGSISRRLSTGTVEKGQDILPHYLRASAGSCHDLCKYGRKHSFEEESKYPLSKRTNKPPADEPIKLTMVKRPSLPKTLEGVVARSRRNSDVSLRKEKMVPKASVIKYLKSQAGSSAPLKNQNKIQKDGTNKFNAVKVSKKTMHVINLETEKNLLEPEQDGNIMLSLQLPSISFPESLSKPHSPLLSNDEEKEEEIDCVEDEHTSCEALTTADIETVGKSQKKILSKGKAGVSEYNDTSVVKLKFKRGKVIDGNESCTNPKSGKVVLRHQDLQEKKDAQVLLNDVIEETASKLVESKKSKVKALVGAFETVISLQENKPSALIVS</sequence>
<dbReference type="Proteomes" id="UP000790787">
    <property type="component" value="Chromosome 3"/>
</dbReference>
<dbReference type="OrthoDB" id="766386at2759"/>
<name>A0A1S3XQN4_TOBAC</name>
<reference evidence="4" key="2">
    <citation type="submission" date="2025-08" db="UniProtKB">
        <authorList>
            <consortium name="RefSeq"/>
        </authorList>
    </citation>
    <scope>IDENTIFICATION</scope>
    <source>
        <tissue evidence="4">Leaf</tissue>
    </source>
</reference>
<dbReference type="SMART" id="SM01054">
    <property type="entry name" value="CaM_binding"/>
    <property type="match status" value="1"/>
</dbReference>
<dbReference type="InterPro" id="IPR012417">
    <property type="entry name" value="CaM-bd_dom_pln"/>
</dbReference>